<dbReference type="InterPro" id="IPR052336">
    <property type="entry name" value="MlaD_Phospholipid_Transporter"/>
</dbReference>
<dbReference type="InterPro" id="IPR003399">
    <property type="entry name" value="Mce/MlaD"/>
</dbReference>
<evidence type="ECO:0000313" key="4">
    <source>
        <dbReference type="Proteomes" id="UP000051269"/>
    </source>
</evidence>
<feature type="region of interest" description="Disordered" evidence="1">
    <location>
        <begin position="210"/>
        <end position="235"/>
    </location>
</feature>
<feature type="compositionally biased region" description="Basic and acidic residues" evidence="1">
    <location>
        <begin position="211"/>
        <end position="221"/>
    </location>
</feature>
<comment type="caution">
    <text evidence="3">The sequence shown here is derived from an EMBL/GenBank/DDBJ whole genome shotgun (WGS) entry which is preliminary data.</text>
</comment>
<dbReference type="PANTHER" id="PTHR33371">
    <property type="entry name" value="INTERMEMBRANE PHOSPHOLIPID TRANSPORT SYSTEM BINDING PROTEIN MLAD-RELATED"/>
    <property type="match status" value="1"/>
</dbReference>
<accession>A0A0R2RNQ4</accession>
<name>A0A0R2RNQ4_9BACT</name>
<feature type="domain" description="Mce/MlaD" evidence="2">
    <location>
        <begin position="38"/>
        <end position="115"/>
    </location>
</feature>
<dbReference type="EMBL" id="LIBO01000041">
    <property type="protein sequence ID" value="KRO62715.1"/>
    <property type="molecule type" value="Genomic_DNA"/>
</dbReference>
<reference evidence="3 4" key="1">
    <citation type="submission" date="2015-10" db="EMBL/GenBank/DDBJ databases">
        <title>Metagenome-Assembled Genomes uncover a global brackish microbiome.</title>
        <authorList>
            <person name="Hugerth L.W."/>
            <person name="Larsson J."/>
            <person name="Alneberg J."/>
            <person name="Lindh M.V."/>
            <person name="Legrand C."/>
            <person name="Pinhassi J."/>
            <person name="Andersson A.F."/>
        </authorList>
    </citation>
    <scope>NUCLEOTIDE SEQUENCE [LARGE SCALE GENOMIC DNA]</scope>
    <source>
        <strain evidence="3">BACL18 MAG-120507-bin52</strain>
    </source>
</reference>
<evidence type="ECO:0000259" key="2">
    <source>
        <dbReference type="Pfam" id="PF02470"/>
    </source>
</evidence>
<dbReference type="Proteomes" id="UP000051269">
    <property type="component" value="Unassembled WGS sequence"/>
</dbReference>
<protein>
    <recommendedName>
        <fullName evidence="2">Mce/MlaD domain-containing protein</fullName>
    </recommendedName>
</protein>
<organism evidence="3 4">
    <name type="scientific">Verrucomicrobia subdivision 6 bacterium BACL9 MAG-120507-bin52</name>
    <dbReference type="NCBI Taxonomy" id="1655590"/>
    <lineage>
        <taxon>Bacteria</taxon>
        <taxon>Pseudomonadati</taxon>
        <taxon>Verrucomicrobiota</taxon>
        <taxon>Verrucomicrobiia</taxon>
        <taxon>Verrucomicrobiales</taxon>
        <taxon>Verrucomicrobia subdivision 6</taxon>
    </lineage>
</organism>
<proteinExistence type="predicted"/>
<gene>
    <name evidence="3" type="ORF">ABR82_03645</name>
</gene>
<dbReference type="PANTHER" id="PTHR33371:SF4">
    <property type="entry name" value="INTERMEMBRANE PHOSPHOLIPID TRANSPORT SYSTEM BINDING PROTEIN MLAD"/>
    <property type="match status" value="1"/>
</dbReference>
<sequence>MKESRLETKVGIFVLAGLLAMAGLTVAFGKLGNYFRKTYPVLVEFEDARDILKNSKVLLRGAQIGIVADTPIYRVGQNYVELTLRIDDGTQLPTHSKFRIDQYGMLGDRFVRVVPPETLDGTFIQAGERVKGEQEAGLNAMLASAGPALDEIRSAARRVDGFAKSAQELLDEAKNGKGPLYTMMKDEKMAQDMKNLMANLRKHGVLFYSDDSAKGNEDQAKKSGKKTAPIGRSRP</sequence>
<evidence type="ECO:0000313" key="3">
    <source>
        <dbReference type="EMBL" id="KRO62715.1"/>
    </source>
</evidence>
<evidence type="ECO:0000256" key="1">
    <source>
        <dbReference type="SAM" id="MobiDB-lite"/>
    </source>
</evidence>
<dbReference type="Pfam" id="PF02470">
    <property type="entry name" value="MlaD"/>
    <property type="match status" value="1"/>
</dbReference>
<dbReference type="AlphaFoldDB" id="A0A0R2RNQ4"/>